<keyword evidence="2" id="KW-1185">Reference proteome</keyword>
<organism evidence="1 2">
    <name type="scientific">Platysternon megacephalum</name>
    <name type="common">big-headed turtle</name>
    <dbReference type="NCBI Taxonomy" id="55544"/>
    <lineage>
        <taxon>Eukaryota</taxon>
        <taxon>Metazoa</taxon>
        <taxon>Chordata</taxon>
        <taxon>Craniata</taxon>
        <taxon>Vertebrata</taxon>
        <taxon>Euteleostomi</taxon>
        <taxon>Archelosauria</taxon>
        <taxon>Testudinata</taxon>
        <taxon>Testudines</taxon>
        <taxon>Cryptodira</taxon>
        <taxon>Durocryptodira</taxon>
        <taxon>Testudinoidea</taxon>
        <taxon>Platysternidae</taxon>
        <taxon>Platysternon</taxon>
    </lineage>
</organism>
<comment type="caution">
    <text evidence="1">The sequence shown here is derived from an EMBL/GenBank/DDBJ whole genome shotgun (WGS) entry which is preliminary data.</text>
</comment>
<sequence>MSLPHYQGRSLGSCVRWHRAGCASHCQRPAMGRAVPGLDWNAPNARASGATSRLGSLSCSPVRIVHNPAPWNPPPALPPPPGRLPCGRWVPWGEAAPVSLPHPWASAARPWDSC</sequence>
<dbReference type="EMBL" id="QXTE01001501">
    <property type="protein sequence ID" value="TFJ95762.1"/>
    <property type="molecule type" value="Genomic_DNA"/>
</dbReference>
<evidence type="ECO:0000313" key="2">
    <source>
        <dbReference type="Proteomes" id="UP000297703"/>
    </source>
</evidence>
<dbReference type="Proteomes" id="UP000297703">
    <property type="component" value="Unassembled WGS sequence"/>
</dbReference>
<evidence type="ECO:0000313" key="1">
    <source>
        <dbReference type="EMBL" id="TFJ95762.1"/>
    </source>
</evidence>
<reference evidence="1 2" key="2">
    <citation type="submission" date="2019-04" db="EMBL/GenBank/DDBJ databases">
        <title>The genome sequence of big-headed turtle.</title>
        <authorList>
            <person name="Gong S."/>
        </authorList>
    </citation>
    <scope>NUCLEOTIDE SEQUENCE [LARGE SCALE GENOMIC DNA]</scope>
    <source>
        <strain evidence="1">DO16091913</strain>
        <tissue evidence="1">Muscle</tissue>
    </source>
</reference>
<dbReference type="AlphaFoldDB" id="A0A4D9DL51"/>
<reference evidence="1 2" key="1">
    <citation type="submission" date="2019-04" db="EMBL/GenBank/DDBJ databases">
        <title>Draft genome of the big-headed turtle Platysternon megacephalum.</title>
        <authorList>
            <person name="Gong S."/>
        </authorList>
    </citation>
    <scope>NUCLEOTIDE SEQUENCE [LARGE SCALE GENOMIC DNA]</scope>
    <source>
        <strain evidence="1">DO16091913</strain>
        <tissue evidence="1">Muscle</tissue>
    </source>
</reference>
<accession>A0A4D9DL51</accession>
<protein>
    <submittedName>
        <fullName evidence="1">ABC transporter</fullName>
    </submittedName>
</protein>
<gene>
    <name evidence="1" type="ORF">DR999_PMT22559</name>
</gene>
<name>A0A4D9DL51_9SAUR</name>
<proteinExistence type="predicted"/>